<dbReference type="AlphaFoldDB" id="A0A502GPB1"/>
<dbReference type="Proteomes" id="UP000317646">
    <property type="component" value="Unassembled WGS sequence"/>
</dbReference>
<name>A0A502GPB1_9BACT</name>
<protein>
    <submittedName>
        <fullName evidence="1">Uncharacterized protein</fullName>
    </submittedName>
</protein>
<dbReference type="EMBL" id="RCYZ01000007">
    <property type="protein sequence ID" value="TPG63731.1"/>
    <property type="molecule type" value="Genomic_DNA"/>
</dbReference>
<evidence type="ECO:0000313" key="2">
    <source>
        <dbReference type="Proteomes" id="UP000317646"/>
    </source>
</evidence>
<keyword evidence="2" id="KW-1185">Reference proteome</keyword>
<comment type="caution">
    <text evidence="1">The sequence shown here is derived from an EMBL/GenBank/DDBJ whole genome shotgun (WGS) entry which is preliminary data.</text>
</comment>
<sequence>MQYPAIKRTAQQLINFVPPGWEIRDGTTGDLNKDGLADKALVLERSAGKGATNAQDLTASTVPRMLVVLFKLPGNQGYALGAQSNSFILLHDDPEADDPFASISIARGVLKIDFQYNRPDSHDDISTSAYKFRYDGQHFVLIGADLSITGRMSFTFQAYSYNFLTRKGVFTTGALGEVADKTLTKTLKLPLPRTLDTFAQPGTWVLNENFAL</sequence>
<reference evidence="1 2" key="1">
    <citation type="journal article" date="2019" name="Environ. Microbiol.">
        <title>Species interactions and distinct microbial communities in high Arctic permafrost affected cryosols are associated with the CH4 and CO2 gas fluxes.</title>
        <authorList>
            <person name="Altshuler I."/>
            <person name="Hamel J."/>
            <person name="Turney S."/>
            <person name="Magnuson E."/>
            <person name="Levesque R."/>
            <person name="Greer C."/>
            <person name="Whyte L.G."/>
        </authorList>
    </citation>
    <scope>NUCLEOTIDE SEQUENCE [LARGE SCALE GENOMIC DNA]</scope>
    <source>
        <strain evidence="1 2">S9.2P</strain>
    </source>
</reference>
<accession>A0A502GPB1</accession>
<proteinExistence type="predicted"/>
<gene>
    <name evidence="1" type="ORF">EAH73_16930</name>
</gene>
<evidence type="ECO:0000313" key="1">
    <source>
        <dbReference type="EMBL" id="TPG63731.1"/>
    </source>
</evidence>
<organism evidence="1 2">
    <name type="scientific">Hymenobacter nivis</name>
    <dbReference type="NCBI Taxonomy" id="1850093"/>
    <lineage>
        <taxon>Bacteria</taxon>
        <taxon>Pseudomonadati</taxon>
        <taxon>Bacteroidota</taxon>
        <taxon>Cytophagia</taxon>
        <taxon>Cytophagales</taxon>
        <taxon>Hymenobacteraceae</taxon>
        <taxon>Hymenobacter</taxon>
    </lineage>
</organism>